<dbReference type="PATRIC" id="fig|1279009.4.peg.69"/>
<dbReference type="EMBL" id="AODQ01000001">
    <property type="protein sequence ID" value="EMR04793.1"/>
    <property type="molecule type" value="Genomic_DNA"/>
</dbReference>
<feature type="transmembrane region" description="Helical" evidence="3">
    <location>
        <begin position="235"/>
        <end position="254"/>
    </location>
</feature>
<dbReference type="InterPro" id="IPR002641">
    <property type="entry name" value="PNPLA_dom"/>
</dbReference>
<keyword evidence="1" id="KW-0443">Lipid metabolism</keyword>
<dbReference type="STRING" id="1279009.ADICEAN_00064"/>
<feature type="compositionally biased region" description="Low complexity" evidence="2">
    <location>
        <begin position="789"/>
        <end position="805"/>
    </location>
</feature>
<protein>
    <submittedName>
        <fullName evidence="5">Patatin-like phospholipase</fullName>
    </submittedName>
</protein>
<feature type="transmembrane region" description="Helical" evidence="3">
    <location>
        <begin position="289"/>
        <end position="308"/>
    </location>
</feature>
<evidence type="ECO:0000313" key="6">
    <source>
        <dbReference type="Proteomes" id="UP000011910"/>
    </source>
</evidence>
<dbReference type="SUPFAM" id="SSF52151">
    <property type="entry name" value="FabD/lysophospholipase-like"/>
    <property type="match status" value="1"/>
</dbReference>
<feature type="transmembrane region" description="Helical" evidence="3">
    <location>
        <begin position="21"/>
        <end position="40"/>
    </location>
</feature>
<feature type="transmembrane region" description="Helical" evidence="3">
    <location>
        <begin position="60"/>
        <end position="84"/>
    </location>
</feature>
<feature type="transmembrane region" description="Helical" evidence="3">
    <location>
        <begin position="260"/>
        <end position="282"/>
    </location>
</feature>
<evidence type="ECO:0000259" key="4">
    <source>
        <dbReference type="Pfam" id="PF01734"/>
    </source>
</evidence>
<keyword evidence="3" id="KW-0812">Transmembrane</keyword>
<comment type="caution">
    <text evidence="5">The sequence shown here is derived from an EMBL/GenBank/DDBJ whole genome shotgun (WGS) entry which is preliminary data.</text>
</comment>
<gene>
    <name evidence="5" type="ORF">ADICEAN_00064</name>
</gene>
<dbReference type="eggNOG" id="COG1752">
    <property type="taxonomic scope" value="Bacteria"/>
</dbReference>
<evidence type="ECO:0000313" key="5">
    <source>
        <dbReference type="EMBL" id="EMR04793.1"/>
    </source>
</evidence>
<dbReference type="AlphaFoldDB" id="M7N889"/>
<proteinExistence type="predicted"/>
<dbReference type="InterPro" id="IPR016035">
    <property type="entry name" value="Acyl_Trfase/lysoPLipase"/>
</dbReference>
<feature type="transmembrane region" description="Helical" evidence="3">
    <location>
        <begin position="104"/>
        <end position="124"/>
    </location>
</feature>
<sequence length="805" mass="91621">MLRQLYQSLPLQLLIHHIRKNQILLLLWGVLFAIIFQSFGRVLGIPFLFLDPEYQGRVSFSSFFIIGLALGAFSMAYHITSYILDGPRFSFLGTLSRPFGKFCVNNCLIPILFLITYMVCIVRFQLDYEYITPTRIVLYLAGLLSGYGAILVAFFLYFRFTNKDIFLLFAEKVDHKLRRIRISRVNMAKRLQVAKTKRSSISWYLDLNLRPRQVPPNYRYYDKEAILRVFDQNHLNSVILELILLLLILGIGFFRDYPTLQLPAAASAVLLLTVVLMVAGALSFWLRSWTFTVVIVAFLVLNTTSRYAHFQNPSEAFGLDYGKAPVAYNLQVLDSLSSLQLQQEDKEATLAILTNWRNKFPLNEKPRLVLICTSGGGQRSALWTMRALQTADSLTSGGLMRHATLITGASGGMVGAAYYRELVLRQYQQQPVDPWSAEYLDRISRDNLNPIIFSLLVNDLFIKTGSFEWGGHRYQRDRGHAFEQQLNRNTQGFLDKPLAAYRQPEAEGLIPMMLIAPNITNDGRKLFISPQSMAYMSGSGLDSVVRAESKVKGVDFRRLFAGHGADSLRFISALRMSATFPYITPNQILPSEPALETMDSGIADNFGIEDGVRFLYVFRDWIGEHTAGVVVVCIRDSEKEKEIEVAIAPSLLQKFFTPLNNIYKNWTYLQDIDNDNQLEMSRSWLEVPLHRVDLQYKPRTMFADGETPNQLKEEEIERASLNWRLTTKEKRNILDNIYLPDNQQALQLLQRLLQQKEPVRLLTKSDSETASPESPSTSKLPVHPPTLPAPKVATAAPATRPLVNR</sequence>
<keyword evidence="3" id="KW-1133">Transmembrane helix</keyword>
<dbReference type="OrthoDB" id="1488930at2"/>
<feature type="region of interest" description="Disordered" evidence="2">
    <location>
        <begin position="762"/>
        <end position="805"/>
    </location>
</feature>
<feature type="compositionally biased region" description="Low complexity" evidence="2">
    <location>
        <begin position="768"/>
        <end position="778"/>
    </location>
</feature>
<keyword evidence="6" id="KW-1185">Reference proteome</keyword>
<dbReference type="RefSeq" id="WP_009193478.1">
    <property type="nucleotide sequence ID" value="NZ_AODQ01000001.1"/>
</dbReference>
<evidence type="ECO:0000256" key="2">
    <source>
        <dbReference type="SAM" id="MobiDB-lite"/>
    </source>
</evidence>
<accession>M7N889</accession>
<keyword evidence="3" id="KW-0472">Membrane</keyword>
<dbReference type="Pfam" id="PF01734">
    <property type="entry name" value="Patatin"/>
    <property type="match status" value="1"/>
</dbReference>
<dbReference type="Proteomes" id="UP000011910">
    <property type="component" value="Unassembled WGS sequence"/>
</dbReference>
<feature type="domain" description="PNPLA" evidence="4">
    <location>
        <begin position="372"/>
        <end position="609"/>
    </location>
</feature>
<dbReference type="Gene3D" id="3.40.1090.10">
    <property type="entry name" value="Cytosolic phospholipase A2 catalytic domain"/>
    <property type="match status" value="1"/>
</dbReference>
<feature type="transmembrane region" description="Helical" evidence="3">
    <location>
        <begin position="136"/>
        <end position="158"/>
    </location>
</feature>
<dbReference type="GO" id="GO:0006629">
    <property type="term" value="P:lipid metabolic process"/>
    <property type="evidence" value="ECO:0007669"/>
    <property type="project" value="UniProtKB-KW"/>
</dbReference>
<evidence type="ECO:0000256" key="1">
    <source>
        <dbReference type="ARBA" id="ARBA00023098"/>
    </source>
</evidence>
<organism evidence="5 6">
    <name type="scientific">Cesiribacter andamanensis AMV16</name>
    <dbReference type="NCBI Taxonomy" id="1279009"/>
    <lineage>
        <taxon>Bacteria</taxon>
        <taxon>Pseudomonadati</taxon>
        <taxon>Bacteroidota</taxon>
        <taxon>Cytophagia</taxon>
        <taxon>Cytophagales</taxon>
        <taxon>Cesiribacteraceae</taxon>
        <taxon>Cesiribacter</taxon>
    </lineage>
</organism>
<name>M7N889_9BACT</name>
<evidence type="ECO:0000256" key="3">
    <source>
        <dbReference type="SAM" id="Phobius"/>
    </source>
</evidence>
<reference evidence="5 6" key="1">
    <citation type="journal article" date="2013" name="Genome Announc.">
        <title>Draft Genome Sequence of Cesiribacter andamanensis Strain AMV16T, Isolated from a Soil Sample from a Mud Volcano in the Andaman Islands, India.</title>
        <authorList>
            <person name="Shivaji S."/>
            <person name="Ara S."/>
            <person name="Begum Z."/>
            <person name="Srinivas T.N."/>
            <person name="Singh A."/>
            <person name="Kumar Pinnaka A."/>
        </authorList>
    </citation>
    <scope>NUCLEOTIDE SEQUENCE [LARGE SCALE GENOMIC DNA]</scope>
    <source>
        <strain evidence="5 6">AMV16</strain>
    </source>
</reference>